<feature type="coiled-coil region" evidence="1">
    <location>
        <begin position="5"/>
        <end position="62"/>
    </location>
</feature>
<proteinExistence type="predicted"/>
<keyword evidence="1" id="KW-0175">Coiled coil</keyword>
<evidence type="ECO:0000256" key="1">
    <source>
        <dbReference type="SAM" id="Coils"/>
    </source>
</evidence>
<dbReference type="AlphaFoldDB" id="A0A0F9F9H6"/>
<protein>
    <submittedName>
        <fullName evidence="2">Uncharacterized protein</fullName>
    </submittedName>
</protein>
<reference evidence="2" key="1">
    <citation type="journal article" date="2015" name="Nature">
        <title>Complex archaea that bridge the gap between prokaryotes and eukaryotes.</title>
        <authorList>
            <person name="Spang A."/>
            <person name="Saw J.H."/>
            <person name="Jorgensen S.L."/>
            <person name="Zaremba-Niedzwiedzka K."/>
            <person name="Martijn J."/>
            <person name="Lind A.E."/>
            <person name="van Eijk R."/>
            <person name="Schleper C."/>
            <person name="Guy L."/>
            <person name="Ettema T.J."/>
        </authorList>
    </citation>
    <scope>NUCLEOTIDE SEQUENCE</scope>
</reference>
<dbReference type="EMBL" id="LAZR01031386">
    <property type="protein sequence ID" value="KKL53905.1"/>
    <property type="molecule type" value="Genomic_DNA"/>
</dbReference>
<comment type="caution">
    <text evidence="2">The sequence shown here is derived from an EMBL/GenBank/DDBJ whole genome shotgun (WGS) entry which is preliminary data.</text>
</comment>
<evidence type="ECO:0000313" key="2">
    <source>
        <dbReference type="EMBL" id="KKL53905.1"/>
    </source>
</evidence>
<name>A0A0F9F9H6_9ZZZZ</name>
<sequence length="63" mass="7860">MEKAIEQLEKRITYLRNEIRDNKEDSIRFADQDWIKRCHTTIQKHKKEIRELEEAIKYLKEKE</sequence>
<gene>
    <name evidence="2" type="ORF">LCGC14_2270760</name>
</gene>
<organism evidence="2">
    <name type="scientific">marine sediment metagenome</name>
    <dbReference type="NCBI Taxonomy" id="412755"/>
    <lineage>
        <taxon>unclassified sequences</taxon>
        <taxon>metagenomes</taxon>
        <taxon>ecological metagenomes</taxon>
    </lineage>
</organism>
<accession>A0A0F9F9H6</accession>